<name>A0ABY3TMH8_9MYCO</name>
<dbReference type="Proteomes" id="UP001055337">
    <property type="component" value="Chromosome"/>
</dbReference>
<feature type="region of interest" description="Disordered" evidence="1">
    <location>
        <begin position="36"/>
        <end position="105"/>
    </location>
</feature>
<organism evidence="3 4">
    <name type="scientific">Mycolicibacterium crocinum</name>
    <dbReference type="NCBI Taxonomy" id="388459"/>
    <lineage>
        <taxon>Bacteria</taxon>
        <taxon>Bacillati</taxon>
        <taxon>Actinomycetota</taxon>
        <taxon>Actinomycetes</taxon>
        <taxon>Mycobacteriales</taxon>
        <taxon>Mycobacteriaceae</taxon>
        <taxon>Mycolicibacterium</taxon>
    </lineage>
</organism>
<sequence>MTARRTHNTRLWLNAGAVTLGVGAAMVSAAAVASADTGSSSGAHSSASSTSNTSTAKSTTPGKAKSARKVANKPTGPARSTTTAKSSTPASTTSERLTASATSVAESSTTSAASVAALATPTPNKILQDLAEFGHNVYLTVANQVAGTRANLDVLRDDLANVFGISRVTITTPGVYGNPTQNKQYYVGMSNYYAAALSTVAMVYGQLTHTAPDLAGFTTAALNTDSLVYPGNKIYRGADANSYVMWTDSYELLQDKNVRIITRYFFGNEKTKAINTLASGLQDPSMALIAGIKGPVQGQSQDGTKIVVVIGLDTNRNVVTINDPTQADGQGLEMNLDDFVSQWSNQNYNLITAQLADSSSIPRPEPATKLTWSLPAPNEVGKALESAGKNIALLVVHQIEGAQANLGDLANDLSYTFGILDPNIGPPAPENIEYGNYTKNLPYFVYQGNYPTCGIMATAAIIGQLRGGPMPADLGQQILNQATSTPSGYFPNQTIYEPNGGEDGLHWGAVNSDLVKLLNMNGVNADWTRYLKSQGNVAMETMTSALNQNQGVIVQVASNVIWNAYTRKYFNETRRQPGPNGVQTDHFVVVLSVDMTKKVVYLNDSAYRNGQGFPVPLDEFMKAWQYSDYSLITAELQTT</sequence>
<keyword evidence="2" id="KW-0732">Signal</keyword>
<dbReference type="RefSeq" id="WP_240179034.1">
    <property type="nucleotide sequence ID" value="NZ_CP092362.2"/>
</dbReference>
<evidence type="ECO:0008006" key="5">
    <source>
        <dbReference type="Google" id="ProtNLM"/>
    </source>
</evidence>
<evidence type="ECO:0000313" key="3">
    <source>
        <dbReference type="EMBL" id="ULN42660.1"/>
    </source>
</evidence>
<feature type="compositionally biased region" description="Low complexity" evidence="1">
    <location>
        <begin position="80"/>
        <end position="105"/>
    </location>
</feature>
<keyword evidence="4" id="KW-1185">Reference proteome</keyword>
<feature type="chain" id="PRO_5045110173" description="Peptidase C39-like domain-containing protein" evidence="2">
    <location>
        <begin position="36"/>
        <end position="639"/>
    </location>
</feature>
<reference evidence="3" key="1">
    <citation type="submission" date="2022-08" db="EMBL/GenBank/DDBJ databases">
        <title>Whole genome sequencing of non-tuberculosis mycobacteria type-strains.</title>
        <authorList>
            <person name="Igarashi Y."/>
            <person name="Osugi A."/>
            <person name="Mitarai S."/>
        </authorList>
    </citation>
    <scope>NUCLEOTIDE SEQUENCE</scope>
    <source>
        <strain evidence="3">JCM 16369</strain>
    </source>
</reference>
<feature type="compositionally biased region" description="Low complexity" evidence="1">
    <location>
        <begin position="36"/>
        <end position="60"/>
    </location>
</feature>
<accession>A0ABY3TMH8</accession>
<proteinExistence type="predicted"/>
<protein>
    <recommendedName>
        <fullName evidence="5">Peptidase C39-like domain-containing protein</fullName>
    </recommendedName>
</protein>
<evidence type="ECO:0000256" key="1">
    <source>
        <dbReference type="SAM" id="MobiDB-lite"/>
    </source>
</evidence>
<gene>
    <name evidence="3" type="ORF">MI149_06020</name>
</gene>
<evidence type="ECO:0000313" key="4">
    <source>
        <dbReference type="Proteomes" id="UP001055337"/>
    </source>
</evidence>
<evidence type="ECO:0000256" key="2">
    <source>
        <dbReference type="SAM" id="SignalP"/>
    </source>
</evidence>
<dbReference type="EMBL" id="CP092362">
    <property type="protein sequence ID" value="ULN42660.1"/>
    <property type="molecule type" value="Genomic_DNA"/>
</dbReference>
<feature type="signal peptide" evidence="2">
    <location>
        <begin position="1"/>
        <end position="35"/>
    </location>
</feature>